<dbReference type="EMBL" id="CP000581">
    <property type="protein sequence ID" value="ABO94272.1"/>
    <property type="molecule type" value="Genomic_DNA"/>
</dbReference>
<dbReference type="Gene3D" id="1.10.510.10">
    <property type="entry name" value="Transferase(Phosphotransferase) domain 1"/>
    <property type="match status" value="1"/>
</dbReference>
<sequence length="205" mass="22631">VGDLIGRGIYGSVRRAVDRKTGDILAVKSILRTKVDENAIKDECDALQVLCGHHPNFPLKLMVYEDSPLLKSEVTHIVTDIYTGGTLIQAIAQRGLFDEGDWCVFANQLLGAVSFMHSLGVAHRDLKPDNIMLKEPWSPKPGAIPTLKIIDFGSATFCLAHETMKGHVGTKFFSAPEVLRRKPYTKKCDVWSVGVLLMVLLKGYP</sequence>
<keyword evidence="5 6" id="KW-0067">ATP-binding</keyword>
<reference evidence="9 10" key="1">
    <citation type="journal article" date="2007" name="Proc. Natl. Acad. Sci. U.S.A.">
        <title>The tiny eukaryote Ostreococcus provides genomic insights into the paradox of plankton speciation.</title>
        <authorList>
            <person name="Palenik B."/>
            <person name="Grimwood J."/>
            <person name="Aerts A."/>
            <person name="Rouze P."/>
            <person name="Salamov A."/>
            <person name="Putnam N."/>
            <person name="Dupont C."/>
            <person name="Jorgensen R."/>
            <person name="Derelle E."/>
            <person name="Rombauts S."/>
            <person name="Zhou K."/>
            <person name="Otillar R."/>
            <person name="Merchant S.S."/>
            <person name="Podell S."/>
            <person name="Gaasterland T."/>
            <person name="Napoli C."/>
            <person name="Gendler K."/>
            <person name="Manuell A."/>
            <person name="Tai V."/>
            <person name="Vallon O."/>
            <person name="Piganeau G."/>
            <person name="Jancek S."/>
            <person name="Heijde M."/>
            <person name="Jabbari K."/>
            <person name="Bowler C."/>
            <person name="Lohr M."/>
            <person name="Robbens S."/>
            <person name="Werner G."/>
            <person name="Dubchak I."/>
            <person name="Pazour G.J."/>
            <person name="Ren Q."/>
            <person name="Paulsen I."/>
            <person name="Delwiche C."/>
            <person name="Schmutz J."/>
            <person name="Rokhsar D."/>
            <person name="Van de Peer Y."/>
            <person name="Moreau H."/>
            <person name="Grigoriev I.V."/>
        </authorList>
    </citation>
    <scope>NUCLEOTIDE SEQUENCE [LARGE SCALE GENOMIC DNA]</scope>
    <source>
        <strain evidence="9 10">CCE9901</strain>
    </source>
</reference>
<evidence type="ECO:0000313" key="9">
    <source>
        <dbReference type="EMBL" id="ABO94272.1"/>
    </source>
</evidence>
<dbReference type="InterPro" id="IPR017441">
    <property type="entry name" value="Protein_kinase_ATP_BS"/>
</dbReference>
<evidence type="ECO:0000256" key="6">
    <source>
        <dbReference type="PROSITE-ProRule" id="PRU10141"/>
    </source>
</evidence>
<dbReference type="OrthoDB" id="40902at2759"/>
<dbReference type="Gene3D" id="3.30.200.20">
    <property type="entry name" value="Phosphorylase Kinase, domain 1"/>
    <property type="match status" value="1"/>
</dbReference>
<name>A4RRX6_OSTLU</name>
<dbReference type="SUPFAM" id="SSF56112">
    <property type="entry name" value="Protein kinase-like (PK-like)"/>
    <property type="match status" value="1"/>
</dbReference>
<evidence type="ECO:0000313" key="10">
    <source>
        <dbReference type="Proteomes" id="UP000001568"/>
    </source>
</evidence>
<dbReference type="HOGENOM" id="CLU_000288_63_0_1"/>
<dbReference type="KEGG" id="olu:OSTLU_6737"/>
<keyword evidence="3 6" id="KW-0547">Nucleotide-binding</keyword>
<dbReference type="InterPro" id="IPR000719">
    <property type="entry name" value="Prot_kinase_dom"/>
</dbReference>
<dbReference type="Gramene" id="ABO94272">
    <property type="protein sequence ID" value="ABO94272"/>
    <property type="gene ID" value="OSTLU_6737"/>
</dbReference>
<dbReference type="STRING" id="436017.A4RRX6"/>
<dbReference type="GO" id="GO:0004674">
    <property type="term" value="F:protein serine/threonine kinase activity"/>
    <property type="evidence" value="ECO:0007669"/>
    <property type="project" value="UniProtKB-KW"/>
</dbReference>
<proteinExistence type="inferred from homology"/>
<gene>
    <name evidence="9" type="ORF">OSTLU_6737</name>
</gene>
<evidence type="ECO:0000256" key="2">
    <source>
        <dbReference type="ARBA" id="ARBA00022679"/>
    </source>
</evidence>
<feature type="non-terminal residue" evidence="9">
    <location>
        <position position="205"/>
    </location>
</feature>
<dbReference type="Proteomes" id="UP000001568">
    <property type="component" value="Chromosome 1"/>
</dbReference>
<dbReference type="PANTHER" id="PTHR24349">
    <property type="entry name" value="SERINE/THREONINE-PROTEIN KINASE"/>
    <property type="match status" value="1"/>
</dbReference>
<dbReference type="PROSITE" id="PS00108">
    <property type="entry name" value="PROTEIN_KINASE_ST"/>
    <property type="match status" value="1"/>
</dbReference>
<dbReference type="Pfam" id="PF00069">
    <property type="entry name" value="Pkinase"/>
    <property type="match status" value="1"/>
</dbReference>
<evidence type="ECO:0000256" key="5">
    <source>
        <dbReference type="ARBA" id="ARBA00022840"/>
    </source>
</evidence>
<evidence type="ECO:0000259" key="8">
    <source>
        <dbReference type="PROSITE" id="PS50011"/>
    </source>
</evidence>
<dbReference type="RefSeq" id="XP_001415980.1">
    <property type="nucleotide sequence ID" value="XM_001415943.1"/>
</dbReference>
<protein>
    <recommendedName>
        <fullName evidence="8">Protein kinase domain-containing protein</fullName>
    </recommendedName>
</protein>
<dbReference type="PROSITE" id="PS00107">
    <property type="entry name" value="PROTEIN_KINASE_ATP"/>
    <property type="match status" value="1"/>
</dbReference>
<feature type="non-terminal residue" evidence="9">
    <location>
        <position position="1"/>
    </location>
</feature>
<keyword evidence="2" id="KW-0808">Transferase</keyword>
<dbReference type="InterPro" id="IPR011009">
    <property type="entry name" value="Kinase-like_dom_sf"/>
</dbReference>
<keyword evidence="1 7" id="KW-0723">Serine/threonine-protein kinase</keyword>
<organism evidence="9 10">
    <name type="scientific">Ostreococcus lucimarinus (strain CCE9901)</name>
    <dbReference type="NCBI Taxonomy" id="436017"/>
    <lineage>
        <taxon>Eukaryota</taxon>
        <taxon>Viridiplantae</taxon>
        <taxon>Chlorophyta</taxon>
        <taxon>Mamiellophyceae</taxon>
        <taxon>Mamiellales</taxon>
        <taxon>Bathycoccaceae</taxon>
        <taxon>Ostreococcus</taxon>
    </lineage>
</organism>
<keyword evidence="10" id="KW-1185">Reference proteome</keyword>
<feature type="binding site" evidence="6">
    <location>
        <position position="28"/>
    </location>
    <ligand>
        <name>ATP</name>
        <dbReference type="ChEBI" id="CHEBI:30616"/>
    </ligand>
</feature>
<feature type="domain" description="Protein kinase" evidence="8">
    <location>
        <begin position="1"/>
        <end position="205"/>
    </location>
</feature>
<dbReference type="OMA" id="QRYSHAG"/>
<dbReference type="GeneID" id="4999594"/>
<accession>A4RRX6</accession>
<dbReference type="eggNOG" id="KOG0032">
    <property type="taxonomic scope" value="Eukaryota"/>
</dbReference>
<dbReference type="InterPro" id="IPR050205">
    <property type="entry name" value="CDPK_Ser/Thr_kinases"/>
</dbReference>
<dbReference type="GO" id="GO:0005524">
    <property type="term" value="F:ATP binding"/>
    <property type="evidence" value="ECO:0007669"/>
    <property type="project" value="UniProtKB-UniRule"/>
</dbReference>
<dbReference type="AlphaFoldDB" id="A4RRX6"/>
<dbReference type="InterPro" id="IPR008271">
    <property type="entry name" value="Ser/Thr_kinase_AS"/>
</dbReference>
<evidence type="ECO:0000256" key="1">
    <source>
        <dbReference type="ARBA" id="ARBA00022527"/>
    </source>
</evidence>
<keyword evidence="4" id="KW-0418">Kinase</keyword>
<evidence type="ECO:0000256" key="4">
    <source>
        <dbReference type="ARBA" id="ARBA00022777"/>
    </source>
</evidence>
<evidence type="ECO:0000256" key="3">
    <source>
        <dbReference type="ARBA" id="ARBA00022741"/>
    </source>
</evidence>
<evidence type="ECO:0000256" key="7">
    <source>
        <dbReference type="RuleBase" id="RU000304"/>
    </source>
</evidence>
<dbReference type="PROSITE" id="PS50011">
    <property type="entry name" value="PROTEIN_KINASE_DOM"/>
    <property type="match status" value="1"/>
</dbReference>
<comment type="similarity">
    <text evidence="7">Belongs to the protein kinase superfamily.</text>
</comment>
<dbReference type="SMART" id="SM00220">
    <property type="entry name" value="S_TKc"/>
    <property type="match status" value="1"/>
</dbReference>